<keyword evidence="2" id="KW-0686">Riboflavin biosynthesis</keyword>
<evidence type="ECO:0000256" key="6">
    <source>
        <dbReference type="ARBA" id="ARBA00023239"/>
    </source>
</evidence>
<dbReference type="GeneID" id="66163714"/>
<name>A0A8D5U7D4_9CREN</name>
<keyword evidence="4" id="KW-0460">Magnesium</keyword>
<dbReference type="AlphaFoldDB" id="A0A8D5U7D4"/>
<dbReference type="KEGG" id="csty:KN1_19810"/>
<dbReference type="Gene3D" id="3.90.870.10">
    <property type="entry name" value="DHBP synthase"/>
    <property type="match status" value="1"/>
</dbReference>
<protein>
    <submittedName>
        <fullName evidence="7">3,4-dihydroxy-2-butanone-4-phosphate synthase</fullName>
    </submittedName>
</protein>
<dbReference type="Pfam" id="PF00926">
    <property type="entry name" value="DHBP_synthase"/>
    <property type="match status" value="1"/>
</dbReference>
<evidence type="ECO:0000256" key="1">
    <source>
        <dbReference type="ARBA" id="ARBA00005104"/>
    </source>
</evidence>
<dbReference type="EMBL" id="AP024597">
    <property type="protein sequence ID" value="BCU70684.1"/>
    <property type="molecule type" value="Genomic_DNA"/>
</dbReference>
<dbReference type="GO" id="GO:0046872">
    <property type="term" value="F:metal ion binding"/>
    <property type="evidence" value="ECO:0007669"/>
    <property type="project" value="UniProtKB-KW"/>
</dbReference>
<gene>
    <name evidence="7" type="ORF">KN1_19810</name>
</gene>
<keyword evidence="3" id="KW-0479">Metal-binding</keyword>
<keyword evidence="6" id="KW-0456">Lyase</keyword>
<keyword evidence="8" id="KW-1185">Reference proteome</keyword>
<dbReference type="UniPathway" id="UPA00275"/>
<evidence type="ECO:0000313" key="8">
    <source>
        <dbReference type="Proteomes" id="UP000825123"/>
    </source>
</evidence>
<dbReference type="RefSeq" id="WP_221287365.1">
    <property type="nucleotide sequence ID" value="NZ_AP024597.1"/>
</dbReference>
<reference evidence="7 8" key="1">
    <citation type="submission" date="2021-04" db="EMBL/GenBank/DDBJ databases">
        <title>Complete genome sequence of Stygiolobus sp. KN-1.</title>
        <authorList>
            <person name="Nakamura K."/>
            <person name="Sakai H."/>
            <person name="Kurosawa N."/>
        </authorList>
    </citation>
    <scope>NUCLEOTIDE SEQUENCE [LARGE SCALE GENOMIC DNA]</scope>
    <source>
        <strain evidence="7 8">KN-1</strain>
    </source>
</reference>
<sequence length="219" mass="24783">MLVPKGEIRNNLESGLPILIYDFDGREEEVDMVFYAGAVSWKTINILRKDAGGLICYVTGYTEAKKLGLTFMTEIVKEKYPQLYKRPPYGDEPAFALWVNHVSTRTGINDEDRAKTINKLHETVSTIKKDENEARQKFYNEFYAPGHVPILISRGLKNRKGHTELTSSLLEYIGLEISGVIAEMLGDGKSLPKDKALLYAKNNGFLFIEGKEIVMEVMK</sequence>
<dbReference type="InterPro" id="IPR000422">
    <property type="entry name" value="DHBP_synthase_RibB"/>
</dbReference>
<dbReference type="PANTHER" id="PTHR21327">
    <property type="entry name" value="GTP CYCLOHYDROLASE II-RELATED"/>
    <property type="match status" value="1"/>
</dbReference>
<evidence type="ECO:0000256" key="4">
    <source>
        <dbReference type="ARBA" id="ARBA00022842"/>
    </source>
</evidence>
<organism evidence="7 8">
    <name type="scientific">Stygiolobus caldivivus</name>
    <dbReference type="NCBI Taxonomy" id="2824673"/>
    <lineage>
        <taxon>Archaea</taxon>
        <taxon>Thermoproteota</taxon>
        <taxon>Thermoprotei</taxon>
        <taxon>Sulfolobales</taxon>
        <taxon>Sulfolobaceae</taxon>
        <taxon>Stygiolobus</taxon>
    </lineage>
</organism>
<dbReference type="GO" id="GO:0005829">
    <property type="term" value="C:cytosol"/>
    <property type="evidence" value="ECO:0007669"/>
    <property type="project" value="TreeGrafter"/>
</dbReference>
<proteinExistence type="predicted"/>
<dbReference type="GO" id="GO:0009231">
    <property type="term" value="P:riboflavin biosynthetic process"/>
    <property type="evidence" value="ECO:0007669"/>
    <property type="project" value="UniProtKB-UniPathway"/>
</dbReference>
<dbReference type="Proteomes" id="UP000825123">
    <property type="component" value="Chromosome"/>
</dbReference>
<dbReference type="NCBIfam" id="NF004437">
    <property type="entry name" value="PRK05773.1"/>
    <property type="match status" value="1"/>
</dbReference>
<dbReference type="GO" id="GO:0008686">
    <property type="term" value="F:3,4-dihydroxy-2-butanone-4-phosphate synthase activity"/>
    <property type="evidence" value="ECO:0007669"/>
    <property type="project" value="InterPro"/>
</dbReference>
<evidence type="ECO:0000256" key="3">
    <source>
        <dbReference type="ARBA" id="ARBA00022723"/>
    </source>
</evidence>
<comment type="pathway">
    <text evidence="1">Cofactor biosynthesis; riboflavin biosynthesis.</text>
</comment>
<evidence type="ECO:0000256" key="5">
    <source>
        <dbReference type="ARBA" id="ARBA00023211"/>
    </source>
</evidence>
<evidence type="ECO:0000256" key="2">
    <source>
        <dbReference type="ARBA" id="ARBA00022619"/>
    </source>
</evidence>
<dbReference type="InterPro" id="IPR017945">
    <property type="entry name" value="DHBP_synth_RibB-like_a/b_dom"/>
</dbReference>
<evidence type="ECO:0000313" key="7">
    <source>
        <dbReference type="EMBL" id="BCU70684.1"/>
    </source>
</evidence>
<accession>A0A8D5U7D4</accession>
<keyword evidence="5" id="KW-0464">Manganese</keyword>
<dbReference type="PANTHER" id="PTHR21327:SF46">
    <property type="entry name" value="3,4-DIHYDROXY-2-BUTANONE 4-PHOSPHATE SYNTHASE"/>
    <property type="match status" value="1"/>
</dbReference>
<dbReference type="SUPFAM" id="SSF55821">
    <property type="entry name" value="YrdC/RibB"/>
    <property type="match status" value="1"/>
</dbReference>